<protein>
    <recommendedName>
        <fullName evidence="6">Porphobilinogen deaminase</fullName>
        <ecNumber evidence="5">2.5.1.61</ecNumber>
    </recommendedName>
    <alternativeName>
        <fullName evidence="11">Hydroxymethylbilane synthase</fullName>
    </alternativeName>
    <alternativeName>
        <fullName evidence="10">Pre-uroporphyrinogen synthase</fullName>
    </alternativeName>
</protein>
<dbReference type="InterPro" id="IPR022419">
    <property type="entry name" value="Porphobilin_deaminase_cofac_BS"/>
</dbReference>
<dbReference type="GO" id="GO:0005737">
    <property type="term" value="C:cytoplasm"/>
    <property type="evidence" value="ECO:0007669"/>
    <property type="project" value="TreeGrafter"/>
</dbReference>
<name>A0A292Q4P5_9PEZI</name>
<dbReference type="FunFam" id="3.40.190.10:FF:000005">
    <property type="entry name" value="Porphobilinogen deaminase"/>
    <property type="match status" value="1"/>
</dbReference>
<proteinExistence type="inferred from homology"/>
<dbReference type="HAMAP" id="MF_00260">
    <property type="entry name" value="Porphobil_deam"/>
    <property type="match status" value="1"/>
</dbReference>
<evidence type="ECO:0000313" key="14">
    <source>
        <dbReference type="EMBL" id="CUS14414.1"/>
    </source>
</evidence>
<evidence type="ECO:0000256" key="8">
    <source>
        <dbReference type="ARBA" id="ARBA00023133"/>
    </source>
</evidence>
<feature type="domain" description="Porphobilinogen deaminase N-terminal" evidence="12">
    <location>
        <begin position="31"/>
        <end position="244"/>
    </location>
</feature>
<evidence type="ECO:0000256" key="3">
    <source>
        <dbReference type="ARBA" id="ARBA00004735"/>
    </source>
</evidence>
<dbReference type="PANTHER" id="PTHR11557">
    <property type="entry name" value="PORPHOBILINOGEN DEAMINASE"/>
    <property type="match status" value="1"/>
</dbReference>
<dbReference type="Proteomes" id="UP001412239">
    <property type="component" value="Unassembled WGS sequence"/>
</dbReference>
<comment type="similarity">
    <text evidence="4">Belongs to the HMBS family.</text>
</comment>
<dbReference type="Pfam" id="PF01379">
    <property type="entry name" value="Porphobil_deam"/>
    <property type="match status" value="1"/>
</dbReference>
<sequence length="351" mass="38167">MSSYVLAQIYQLILNLVGGGPGPVYPARRNIRIGSRKSKLALVQTHLVRDALQAAYPDTNFEIIAMTTTGDNNQMKPLHSFGAKALWTQELEVLLLENKLEMIVHSLKDLDMPTQLPHGCKIGAILEREDPRDALVMKAGSSYKSLEDLPEGSVVGTSSVRRSAQIKKRYPHLNFEDVRGNVGTRLAKLDDPASSYTCLILAAAGLTRLDLGERITGYLSSPYLLHAVGQGALGVEIRDGDEGTAKMLEVLAHKETTLYCLAERSLMRTLEGGCSVPIGVETETATDGQMLMRAVVVSLDGQNSVDIEERMEVVDEEAANDFGRVVARKLVDAGAGDILKGINHNKDLVDT</sequence>
<dbReference type="PIRSF" id="PIRSF001438">
    <property type="entry name" value="4pyrrol_synth_OHMeBilane_synth"/>
    <property type="match status" value="1"/>
</dbReference>
<dbReference type="GO" id="GO:0004418">
    <property type="term" value="F:hydroxymethylbilane synthase activity"/>
    <property type="evidence" value="ECO:0007669"/>
    <property type="project" value="UniProtKB-EC"/>
</dbReference>
<dbReference type="EMBL" id="LN890959">
    <property type="protein sequence ID" value="CUS14414.1"/>
    <property type="molecule type" value="Genomic_DNA"/>
</dbReference>
<dbReference type="SUPFAM" id="SSF53850">
    <property type="entry name" value="Periplasmic binding protein-like II"/>
    <property type="match status" value="1"/>
</dbReference>
<dbReference type="GO" id="GO:0006782">
    <property type="term" value="P:protoporphyrinogen IX biosynthetic process"/>
    <property type="evidence" value="ECO:0007669"/>
    <property type="project" value="UniProtKB-UniPathway"/>
</dbReference>
<evidence type="ECO:0000256" key="6">
    <source>
        <dbReference type="ARBA" id="ARBA00016519"/>
    </source>
</evidence>
<evidence type="ECO:0000256" key="10">
    <source>
        <dbReference type="ARBA" id="ARBA00030685"/>
    </source>
</evidence>
<dbReference type="SUPFAM" id="SSF54782">
    <property type="entry name" value="Porphobilinogen deaminase (hydroxymethylbilane synthase), C-terminal domain"/>
    <property type="match status" value="1"/>
</dbReference>
<dbReference type="EC" id="2.5.1.61" evidence="5"/>
<dbReference type="FunFam" id="3.30.160.40:FF:000002">
    <property type="entry name" value="Porphobilinogen deaminase"/>
    <property type="match status" value="1"/>
</dbReference>
<evidence type="ECO:0000259" key="13">
    <source>
        <dbReference type="Pfam" id="PF03900"/>
    </source>
</evidence>
<dbReference type="InterPro" id="IPR022418">
    <property type="entry name" value="Porphobilinogen_deaminase_C"/>
</dbReference>
<evidence type="ECO:0000256" key="4">
    <source>
        <dbReference type="ARBA" id="ARBA00005638"/>
    </source>
</evidence>
<keyword evidence="15" id="KW-1185">Reference proteome</keyword>
<evidence type="ECO:0000259" key="12">
    <source>
        <dbReference type="Pfam" id="PF01379"/>
    </source>
</evidence>
<evidence type="ECO:0000256" key="7">
    <source>
        <dbReference type="ARBA" id="ARBA00022679"/>
    </source>
</evidence>
<dbReference type="AlphaFoldDB" id="A0A292Q4P5"/>
<evidence type="ECO:0000313" key="15">
    <source>
        <dbReference type="Proteomes" id="UP001412239"/>
    </source>
</evidence>
<dbReference type="PRINTS" id="PR00151">
    <property type="entry name" value="PORPHBDMNASE"/>
</dbReference>
<evidence type="ECO:0000256" key="2">
    <source>
        <dbReference type="ARBA" id="ARBA00002869"/>
    </source>
</evidence>
<organism evidence="14 15">
    <name type="scientific">Tuber aestivum</name>
    <name type="common">summer truffle</name>
    <dbReference type="NCBI Taxonomy" id="59557"/>
    <lineage>
        <taxon>Eukaryota</taxon>
        <taxon>Fungi</taxon>
        <taxon>Dikarya</taxon>
        <taxon>Ascomycota</taxon>
        <taxon>Pezizomycotina</taxon>
        <taxon>Pezizomycetes</taxon>
        <taxon>Pezizales</taxon>
        <taxon>Tuberaceae</taxon>
        <taxon>Tuber</taxon>
    </lineage>
</organism>
<evidence type="ECO:0000256" key="5">
    <source>
        <dbReference type="ARBA" id="ARBA00012655"/>
    </source>
</evidence>
<evidence type="ECO:0000256" key="9">
    <source>
        <dbReference type="ARBA" id="ARBA00023244"/>
    </source>
</evidence>
<dbReference type="Gene3D" id="3.30.160.40">
    <property type="entry name" value="Porphobilinogen deaminase, C-terminal domain"/>
    <property type="match status" value="1"/>
</dbReference>
<dbReference type="FunFam" id="3.40.190.10:FF:000004">
    <property type="entry name" value="Porphobilinogen deaminase"/>
    <property type="match status" value="1"/>
</dbReference>
<dbReference type="InterPro" id="IPR036803">
    <property type="entry name" value="Porphobilinogen_deaminase_C_sf"/>
</dbReference>
<evidence type="ECO:0000256" key="1">
    <source>
        <dbReference type="ARBA" id="ARBA00001916"/>
    </source>
</evidence>
<gene>
    <name evidence="14" type="ORF">GSTUAT00001465001</name>
</gene>
<keyword evidence="9" id="KW-0627">Porphyrin biosynthesis</keyword>
<comment type="function">
    <text evidence="2">Tetrapolymerization of the monopyrrole PBG into the hydroxymethylbilane pre-uroporphyrinogen in several discrete steps.</text>
</comment>
<comment type="cofactor">
    <cofactor evidence="1">
        <name>dipyrromethane</name>
        <dbReference type="ChEBI" id="CHEBI:60342"/>
    </cofactor>
</comment>
<dbReference type="Pfam" id="PF03900">
    <property type="entry name" value="Porphobil_deamC"/>
    <property type="match status" value="1"/>
</dbReference>
<comment type="pathway">
    <text evidence="3">Porphyrin-containing compound metabolism; protoporphyrin-IX biosynthesis; coproporphyrinogen-III from 5-aminolevulinate: step 2/4.</text>
</comment>
<keyword evidence="7" id="KW-0808">Transferase</keyword>
<dbReference type="Gene3D" id="3.40.190.10">
    <property type="entry name" value="Periplasmic binding protein-like II"/>
    <property type="match status" value="2"/>
</dbReference>
<dbReference type="CDD" id="cd13645">
    <property type="entry name" value="PBP2_HuPBGD_like"/>
    <property type="match status" value="1"/>
</dbReference>
<reference evidence="14" key="1">
    <citation type="submission" date="2015-10" db="EMBL/GenBank/DDBJ databases">
        <authorList>
            <person name="Regsiter A."/>
            <person name="william w."/>
        </authorList>
    </citation>
    <scope>NUCLEOTIDE SEQUENCE</scope>
    <source>
        <strain evidence="14">Montdore</strain>
    </source>
</reference>
<dbReference type="PANTHER" id="PTHR11557:SF0">
    <property type="entry name" value="PORPHOBILINOGEN DEAMINASE"/>
    <property type="match status" value="1"/>
</dbReference>
<dbReference type="NCBIfam" id="TIGR00212">
    <property type="entry name" value="hemC"/>
    <property type="match status" value="1"/>
</dbReference>
<feature type="domain" description="Porphobilinogen deaminase C-terminal" evidence="13">
    <location>
        <begin position="258"/>
        <end position="331"/>
    </location>
</feature>
<dbReference type="InterPro" id="IPR000860">
    <property type="entry name" value="HemC"/>
</dbReference>
<dbReference type="PROSITE" id="PS00533">
    <property type="entry name" value="PORPHOBILINOGEN_DEAM"/>
    <property type="match status" value="1"/>
</dbReference>
<evidence type="ECO:0000256" key="11">
    <source>
        <dbReference type="ARBA" id="ARBA00033064"/>
    </source>
</evidence>
<accession>A0A292Q4P5</accession>
<dbReference type="UniPathway" id="UPA00251">
    <property type="reaction ID" value="UER00319"/>
</dbReference>
<keyword evidence="8" id="KW-0350">Heme biosynthesis</keyword>
<dbReference type="InterPro" id="IPR022417">
    <property type="entry name" value="Porphobilin_deaminase_N"/>
</dbReference>